<evidence type="ECO:0000256" key="1">
    <source>
        <dbReference type="SAM" id="Phobius"/>
    </source>
</evidence>
<organism evidence="2 3">
    <name type="scientific">Mycena sanguinolenta</name>
    <dbReference type="NCBI Taxonomy" id="230812"/>
    <lineage>
        <taxon>Eukaryota</taxon>
        <taxon>Fungi</taxon>
        <taxon>Dikarya</taxon>
        <taxon>Basidiomycota</taxon>
        <taxon>Agaricomycotina</taxon>
        <taxon>Agaricomycetes</taxon>
        <taxon>Agaricomycetidae</taxon>
        <taxon>Agaricales</taxon>
        <taxon>Marasmiineae</taxon>
        <taxon>Mycenaceae</taxon>
        <taxon>Mycena</taxon>
    </lineage>
</organism>
<feature type="transmembrane region" description="Helical" evidence="1">
    <location>
        <begin position="60"/>
        <end position="80"/>
    </location>
</feature>
<dbReference type="EMBL" id="JACAZH010000030">
    <property type="protein sequence ID" value="KAF7340566.1"/>
    <property type="molecule type" value="Genomic_DNA"/>
</dbReference>
<keyword evidence="1" id="KW-0472">Membrane</keyword>
<protein>
    <recommendedName>
        <fullName evidence="4">Transmembrane protein</fullName>
    </recommendedName>
</protein>
<accession>A0A8H6XHC5</accession>
<keyword evidence="1" id="KW-0812">Transmembrane</keyword>
<evidence type="ECO:0008006" key="4">
    <source>
        <dbReference type="Google" id="ProtNLM"/>
    </source>
</evidence>
<evidence type="ECO:0000313" key="3">
    <source>
        <dbReference type="Proteomes" id="UP000623467"/>
    </source>
</evidence>
<dbReference type="OrthoDB" id="2960285at2759"/>
<keyword evidence="1" id="KW-1133">Transmembrane helix</keyword>
<evidence type="ECO:0000313" key="2">
    <source>
        <dbReference type="EMBL" id="KAF7340566.1"/>
    </source>
</evidence>
<feature type="transmembrane region" description="Helical" evidence="1">
    <location>
        <begin position="30"/>
        <end position="54"/>
    </location>
</feature>
<dbReference type="Proteomes" id="UP000623467">
    <property type="component" value="Unassembled WGS sequence"/>
</dbReference>
<sequence>MRRVADFSAQFSPSTIMTEPQSQPIRTVQVCLELLFSATVSFVLTFALLPLFGVHATTLTVLRVTGICTLVVFAVLEAFCSSFYEYSGRSVAVANDNPEFKLNPRALTDSEQGWSRGKRAIHS</sequence>
<keyword evidence="3" id="KW-1185">Reference proteome</keyword>
<dbReference type="AlphaFoldDB" id="A0A8H6XHC5"/>
<comment type="caution">
    <text evidence="2">The sequence shown here is derived from an EMBL/GenBank/DDBJ whole genome shotgun (WGS) entry which is preliminary data.</text>
</comment>
<reference evidence="2" key="1">
    <citation type="submission" date="2020-05" db="EMBL/GenBank/DDBJ databases">
        <title>Mycena genomes resolve the evolution of fungal bioluminescence.</title>
        <authorList>
            <person name="Tsai I.J."/>
        </authorList>
    </citation>
    <scope>NUCLEOTIDE SEQUENCE</scope>
    <source>
        <strain evidence="2">160909Yilan</strain>
    </source>
</reference>
<gene>
    <name evidence="2" type="ORF">MSAN_02128100</name>
</gene>
<name>A0A8H6XHC5_9AGAR</name>
<proteinExistence type="predicted"/>